<name>A0A508WUX1_9HYPH</name>
<evidence type="ECO:0000313" key="1">
    <source>
        <dbReference type="EMBL" id="VTZ61350.1"/>
    </source>
</evidence>
<reference evidence="1" key="1">
    <citation type="submission" date="2019-06" db="EMBL/GenBank/DDBJ databases">
        <authorList>
            <person name="Le Quere A."/>
            <person name="Colella S."/>
        </authorList>
    </citation>
    <scope>NUCLEOTIDE SEQUENCE</scope>
    <source>
        <strain evidence="1">EmedicaeMD41</strain>
    </source>
</reference>
<gene>
    <name evidence="1" type="ORF">EMEDMD4_270126</name>
</gene>
<dbReference type="EMBL" id="CABFNB010000092">
    <property type="protein sequence ID" value="VTZ61350.1"/>
    <property type="molecule type" value="Genomic_DNA"/>
</dbReference>
<sequence>MEPERKNPAKMPGSSVSFDAETALADDLQVDRLRSFAAAIRLGVEGDFLVLRQTAQAGSLHGRNMYEDVRATVLRLDETKALIGIEEFYSASLGHASGPFHSPDLRAALQFCPVWAWGQFSTIEERVLVIATSRRKEKQPPPLAARSGLRLRPAFISRSSRVRRLPEHSKSDGFILNWQAKLF</sequence>
<proteinExistence type="predicted"/>
<dbReference type="AlphaFoldDB" id="A0A508WUX1"/>
<protein>
    <submittedName>
        <fullName evidence="1">Uncharacterized protein</fullName>
    </submittedName>
</protein>
<dbReference type="Proteomes" id="UP000507954">
    <property type="component" value="Unassembled WGS sequence"/>
</dbReference>
<organism evidence="1">
    <name type="scientific">Sinorhizobium medicae</name>
    <dbReference type="NCBI Taxonomy" id="110321"/>
    <lineage>
        <taxon>Bacteria</taxon>
        <taxon>Pseudomonadati</taxon>
        <taxon>Pseudomonadota</taxon>
        <taxon>Alphaproteobacteria</taxon>
        <taxon>Hyphomicrobiales</taxon>
        <taxon>Rhizobiaceae</taxon>
        <taxon>Sinorhizobium/Ensifer group</taxon>
        <taxon>Sinorhizobium</taxon>
    </lineage>
</organism>
<accession>A0A508WUX1</accession>